<name>A0A2S0I854_9BURK</name>
<evidence type="ECO:0000313" key="3">
    <source>
        <dbReference type="Proteomes" id="UP000239477"/>
    </source>
</evidence>
<gene>
    <name evidence="2" type="ORF">CLM73_14395</name>
</gene>
<sequence>MHTQVIRPAGAGHETLAVLGACLVIVAAAAGYIGLREAPPESAPLAATQIDARRDLTPAEQGIYADLRVAYEEIGFALQAGEPLPSVADLAAQGLPPFVADNSTAARGGHVWRLQRQAGKALYVGQTADAALAGSFVLRTEDGHAKDAHGHDHGADAQADVWLARDAAARVPDAADDAALAAAGWRQVVAQFDAGVTRQNKP</sequence>
<keyword evidence="3" id="KW-1185">Reference proteome</keyword>
<keyword evidence="1" id="KW-0812">Transmembrane</keyword>
<proteinExistence type="predicted"/>
<dbReference type="Proteomes" id="UP000239477">
    <property type="component" value="Chromosome"/>
</dbReference>
<dbReference type="RefSeq" id="WP_105239010.1">
    <property type="nucleotide sequence ID" value="NZ_CP023270.1"/>
</dbReference>
<protein>
    <submittedName>
        <fullName evidence="2">Uncharacterized protein</fullName>
    </submittedName>
</protein>
<organism evidence="2 3">
    <name type="scientific">Achromobacter spanius</name>
    <dbReference type="NCBI Taxonomy" id="217203"/>
    <lineage>
        <taxon>Bacteria</taxon>
        <taxon>Pseudomonadati</taxon>
        <taxon>Pseudomonadota</taxon>
        <taxon>Betaproteobacteria</taxon>
        <taxon>Burkholderiales</taxon>
        <taxon>Alcaligenaceae</taxon>
        <taxon>Achromobacter</taxon>
    </lineage>
</organism>
<dbReference type="OrthoDB" id="8449931at2"/>
<dbReference type="EMBL" id="CP023270">
    <property type="protein sequence ID" value="AVJ28205.1"/>
    <property type="molecule type" value="Genomic_DNA"/>
</dbReference>
<feature type="transmembrane region" description="Helical" evidence="1">
    <location>
        <begin position="16"/>
        <end position="35"/>
    </location>
</feature>
<reference evidence="2 3" key="1">
    <citation type="submission" date="2017-09" db="EMBL/GenBank/DDBJ databases">
        <title>Genomic, metabolic, and phenotypic characteristics of bacterial isolates from the natural microbiome of the model nematode Caenorhabditis elegans.</title>
        <authorList>
            <person name="Zimmermann J."/>
            <person name="Obeng N."/>
            <person name="Yang W."/>
            <person name="Obeng O."/>
            <person name="Kissoyan K."/>
            <person name="Pees B."/>
            <person name="Dirksen P."/>
            <person name="Hoppner M."/>
            <person name="Franke A."/>
            <person name="Rosenstiel P."/>
            <person name="Leippe M."/>
            <person name="Dierking K."/>
            <person name="Kaleta C."/>
            <person name="Schulenburg H."/>
        </authorList>
    </citation>
    <scope>NUCLEOTIDE SEQUENCE [LARGE SCALE GENOMIC DNA]</scope>
    <source>
        <strain evidence="2 3">MYb73</strain>
    </source>
</reference>
<evidence type="ECO:0000313" key="2">
    <source>
        <dbReference type="EMBL" id="AVJ28205.1"/>
    </source>
</evidence>
<keyword evidence="1" id="KW-1133">Transmembrane helix</keyword>
<evidence type="ECO:0000256" key="1">
    <source>
        <dbReference type="SAM" id="Phobius"/>
    </source>
</evidence>
<keyword evidence="1" id="KW-0472">Membrane</keyword>
<dbReference type="AlphaFoldDB" id="A0A2S0I854"/>
<dbReference type="InterPro" id="IPR046160">
    <property type="entry name" value="DUF6162"/>
</dbReference>
<accession>A0A2S0I854</accession>
<dbReference type="Pfam" id="PF19659">
    <property type="entry name" value="DUF6162"/>
    <property type="match status" value="1"/>
</dbReference>